<feature type="region of interest" description="Disordered" evidence="1">
    <location>
        <begin position="1"/>
        <end position="26"/>
    </location>
</feature>
<dbReference type="AlphaFoldDB" id="A0A183TKZ9"/>
<dbReference type="WBParaSite" id="SSLN_0001780001-mRNA-1">
    <property type="protein sequence ID" value="SSLN_0001780001-mRNA-1"/>
    <property type="gene ID" value="SSLN_0001780001"/>
</dbReference>
<keyword evidence="3" id="KW-1185">Reference proteome</keyword>
<sequence>MHQQSDNSNVFVNSADPPSDSPTLTPGINSITLTIIGTTSLYSSPVTPTTKTSTAFAFTTTTTTTTTTTISDGDSPKLSSMRPHIHLTNRPGRSLANPSYRDK</sequence>
<evidence type="ECO:0000256" key="1">
    <source>
        <dbReference type="SAM" id="MobiDB-lite"/>
    </source>
</evidence>
<reference evidence="4" key="1">
    <citation type="submission" date="2016-06" db="UniProtKB">
        <authorList>
            <consortium name="WormBaseParasite"/>
        </authorList>
    </citation>
    <scope>IDENTIFICATION</scope>
</reference>
<protein>
    <submittedName>
        <fullName evidence="2 4">Uncharacterized protein</fullName>
    </submittedName>
</protein>
<organism evidence="4">
    <name type="scientific">Schistocephalus solidus</name>
    <name type="common">Tapeworm</name>
    <dbReference type="NCBI Taxonomy" id="70667"/>
    <lineage>
        <taxon>Eukaryota</taxon>
        <taxon>Metazoa</taxon>
        <taxon>Spiralia</taxon>
        <taxon>Lophotrochozoa</taxon>
        <taxon>Platyhelminthes</taxon>
        <taxon>Cestoda</taxon>
        <taxon>Eucestoda</taxon>
        <taxon>Diphyllobothriidea</taxon>
        <taxon>Diphyllobothriidae</taxon>
        <taxon>Schistocephalus</taxon>
    </lineage>
</organism>
<evidence type="ECO:0000313" key="4">
    <source>
        <dbReference type="WBParaSite" id="SSLN_0001780001-mRNA-1"/>
    </source>
</evidence>
<name>A0A183TKZ9_SCHSO</name>
<proteinExistence type="predicted"/>
<evidence type="ECO:0000313" key="2">
    <source>
        <dbReference type="EMBL" id="VDM03533.1"/>
    </source>
</evidence>
<accession>A0A183TKZ9</accession>
<dbReference type="Proteomes" id="UP000275846">
    <property type="component" value="Unassembled WGS sequence"/>
</dbReference>
<feature type="region of interest" description="Disordered" evidence="1">
    <location>
        <begin position="65"/>
        <end position="103"/>
    </location>
</feature>
<reference evidence="2 3" key="2">
    <citation type="submission" date="2018-11" db="EMBL/GenBank/DDBJ databases">
        <authorList>
            <consortium name="Pathogen Informatics"/>
        </authorList>
    </citation>
    <scope>NUCLEOTIDE SEQUENCE [LARGE SCALE GENOMIC DNA]</scope>
    <source>
        <strain evidence="2 3">NST_G2</strain>
    </source>
</reference>
<gene>
    <name evidence="2" type="ORF">SSLN_LOCUS17147</name>
</gene>
<evidence type="ECO:0000313" key="3">
    <source>
        <dbReference type="Proteomes" id="UP000275846"/>
    </source>
</evidence>
<feature type="compositionally biased region" description="Polar residues" evidence="1">
    <location>
        <begin position="1"/>
        <end position="12"/>
    </location>
</feature>
<dbReference type="EMBL" id="UYSU01042049">
    <property type="protein sequence ID" value="VDM03533.1"/>
    <property type="molecule type" value="Genomic_DNA"/>
</dbReference>